<evidence type="ECO:0000256" key="1">
    <source>
        <dbReference type="ARBA" id="ARBA00000971"/>
    </source>
</evidence>
<evidence type="ECO:0000256" key="6">
    <source>
        <dbReference type="RuleBase" id="RU003915"/>
    </source>
</evidence>
<keyword evidence="9" id="KW-1185">Reference proteome</keyword>
<evidence type="ECO:0000256" key="5">
    <source>
        <dbReference type="PROSITE-ProRule" id="PRU00277"/>
    </source>
</evidence>
<protein>
    <recommendedName>
        <fullName evidence="6">Peptidyl-prolyl cis-trans isomerase</fullName>
        <ecNumber evidence="6">5.2.1.8</ecNumber>
    </recommendedName>
</protein>
<dbReference type="SUPFAM" id="SSF54534">
    <property type="entry name" value="FKBP-like"/>
    <property type="match status" value="1"/>
</dbReference>
<dbReference type="PROSITE" id="PS50059">
    <property type="entry name" value="FKBP_PPIASE"/>
    <property type="match status" value="1"/>
</dbReference>
<dbReference type="EMBL" id="SJPM01000002">
    <property type="protein sequence ID" value="TWU01872.1"/>
    <property type="molecule type" value="Genomic_DNA"/>
</dbReference>
<sequence length="153" mass="16551">MMDLFKCSIAGFLTLAFFVSGCSPSGRSSVPGPEDPDAPKEFTTTESGLKYRILRRGSGDKPRPQSFVTVDYEGWLDSGAEFDSSYNRRESTKFNLQNVIPGWTEGLQLVSEGGMIELEIPSELGYGAAGSPGSIPPNATLHFKVELHDVRGG</sequence>
<gene>
    <name evidence="8" type="ORF">Pla100_16080</name>
</gene>
<reference evidence="8 9" key="1">
    <citation type="submission" date="2019-02" db="EMBL/GenBank/DDBJ databases">
        <title>Deep-cultivation of Planctomycetes and their phenomic and genomic characterization uncovers novel biology.</title>
        <authorList>
            <person name="Wiegand S."/>
            <person name="Jogler M."/>
            <person name="Boedeker C."/>
            <person name="Pinto D."/>
            <person name="Vollmers J."/>
            <person name="Rivas-Marin E."/>
            <person name="Kohn T."/>
            <person name="Peeters S.H."/>
            <person name="Heuer A."/>
            <person name="Rast P."/>
            <person name="Oberbeckmann S."/>
            <person name="Bunk B."/>
            <person name="Jeske O."/>
            <person name="Meyerdierks A."/>
            <person name="Storesund J.E."/>
            <person name="Kallscheuer N."/>
            <person name="Luecker S."/>
            <person name="Lage O.M."/>
            <person name="Pohl T."/>
            <person name="Merkel B.J."/>
            <person name="Hornburger P."/>
            <person name="Mueller R.-W."/>
            <person name="Bruemmer F."/>
            <person name="Labrenz M."/>
            <person name="Spormann A.M."/>
            <person name="Op Den Camp H."/>
            <person name="Overmann J."/>
            <person name="Amann R."/>
            <person name="Jetten M.S.M."/>
            <person name="Mascher T."/>
            <person name="Medema M.H."/>
            <person name="Devos D.P."/>
            <person name="Kaster A.-K."/>
            <person name="Ovreas L."/>
            <person name="Rohde M."/>
            <person name="Galperin M.Y."/>
            <person name="Jogler C."/>
        </authorList>
    </citation>
    <scope>NUCLEOTIDE SEQUENCE [LARGE SCALE GENOMIC DNA]</scope>
    <source>
        <strain evidence="8 9">Pla100</strain>
    </source>
</reference>
<dbReference type="PROSITE" id="PS51257">
    <property type="entry name" value="PROKAR_LIPOPROTEIN"/>
    <property type="match status" value="1"/>
</dbReference>
<organism evidence="8 9">
    <name type="scientific">Neorhodopirellula pilleata</name>
    <dbReference type="NCBI Taxonomy" id="2714738"/>
    <lineage>
        <taxon>Bacteria</taxon>
        <taxon>Pseudomonadati</taxon>
        <taxon>Planctomycetota</taxon>
        <taxon>Planctomycetia</taxon>
        <taxon>Pirellulales</taxon>
        <taxon>Pirellulaceae</taxon>
        <taxon>Neorhodopirellula</taxon>
    </lineage>
</organism>
<dbReference type="InterPro" id="IPR001179">
    <property type="entry name" value="PPIase_FKBP_dom"/>
</dbReference>
<evidence type="ECO:0000256" key="2">
    <source>
        <dbReference type="ARBA" id="ARBA00006577"/>
    </source>
</evidence>
<evidence type="ECO:0000256" key="3">
    <source>
        <dbReference type="ARBA" id="ARBA00023110"/>
    </source>
</evidence>
<evidence type="ECO:0000259" key="7">
    <source>
        <dbReference type="PROSITE" id="PS50059"/>
    </source>
</evidence>
<dbReference type="InterPro" id="IPR046357">
    <property type="entry name" value="PPIase_dom_sf"/>
</dbReference>
<accession>A0A5C6ASB7</accession>
<dbReference type="PANTHER" id="PTHR43811:SF19">
    <property type="entry name" value="39 KDA FK506-BINDING NUCLEAR PROTEIN"/>
    <property type="match status" value="1"/>
</dbReference>
<keyword evidence="3 5" id="KW-0697">Rotamase</keyword>
<evidence type="ECO:0000313" key="9">
    <source>
        <dbReference type="Proteomes" id="UP000316213"/>
    </source>
</evidence>
<dbReference type="PANTHER" id="PTHR43811">
    <property type="entry name" value="FKBP-TYPE PEPTIDYL-PROLYL CIS-TRANS ISOMERASE FKPA"/>
    <property type="match status" value="1"/>
</dbReference>
<comment type="similarity">
    <text evidence="2 6">Belongs to the FKBP-type PPIase family.</text>
</comment>
<dbReference type="Gene3D" id="3.10.50.40">
    <property type="match status" value="1"/>
</dbReference>
<dbReference type="AlphaFoldDB" id="A0A5C6ASB7"/>
<dbReference type="FunFam" id="3.10.50.40:FF:000006">
    <property type="entry name" value="Peptidyl-prolyl cis-trans isomerase"/>
    <property type="match status" value="1"/>
</dbReference>
<comment type="caution">
    <text evidence="8">The sequence shown here is derived from an EMBL/GenBank/DDBJ whole genome shotgun (WGS) entry which is preliminary data.</text>
</comment>
<dbReference type="EC" id="5.2.1.8" evidence="6"/>
<name>A0A5C6ASB7_9BACT</name>
<keyword evidence="4 5" id="KW-0413">Isomerase</keyword>
<feature type="domain" description="PPIase FKBP-type" evidence="7">
    <location>
        <begin position="65"/>
        <end position="151"/>
    </location>
</feature>
<proteinExistence type="inferred from homology"/>
<evidence type="ECO:0000313" key="8">
    <source>
        <dbReference type="EMBL" id="TWU01872.1"/>
    </source>
</evidence>
<dbReference type="Proteomes" id="UP000316213">
    <property type="component" value="Unassembled WGS sequence"/>
</dbReference>
<dbReference type="GO" id="GO:0003755">
    <property type="term" value="F:peptidyl-prolyl cis-trans isomerase activity"/>
    <property type="evidence" value="ECO:0007669"/>
    <property type="project" value="UniProtKB-UniRule"/>
</dbReference>
<evidence type="ECO:0000256" key="4">
    <source>
        <dbReference type="ARBA" id="ARBA00023235"/>
    </source>
</evidence>
<comment type="catalytic activity">
    <reaction evidence="1 5 6">
        <text>[protein]-peptidylproline (omega=180) = [protein]-peptidylproline (omega=0)</text>
        <dbReference type="Rhea" id="RHEA:16237"/>
        <dbReference type="Rhea" id="RHEA-COMP:10747"/>
        <dbReference type="Rhea" id="RHEA-COMP:10748"/>
        <dbReference type="ChEBI" id="CHEBI:83833"/>
        <dbReference type="ChEBI" id="CHEBI:83834"/>
        <dbReference type="EC" id="5.2.1.8"/>
    </reaction>
</comment>
<dbReference type="Pfam" id="PF00254">
    <property type="entry name" value="FKBP_C"/>
    <property type="match status" value="1"/>
</dbReference>